<name>A0A0J6VFV8_9MYCO</name>
<evidence type="ECO:0000313" key="17">
    <source>
        <dbReference type="EMBL" id="KMO69154.1"/>
    </source>
</evidence>
<sequence length="411" mass="44183">MHVRTGVVHCAVVTDLATRPRLALARAHFADVFAQIAAGTRDRELTGSLPVEAVASLKEAGFGTLRVPAEFGGWGLDWPEITALWIDLAAADANLAQALRGHFVLVEDTVFRHRRGEDQSRWFARFVAGEIAGNAWTETGSTAIGDAQTTVTHRDGRHVVNGRKYYTTGTIFAEWADVYVKDGDGWATAVVDTRQPGVVIHDDWDGFGQRGTGTGTTEFTDAVADDVIPFERRHPYQTGLYQLNLVATLAGITRAVLTDVTAEVQQRDRNYSHASAARVRDDAQVLGRVGDIWAAAYTTEAVALRLAEAIDAAAIADDAALPGAAERTELEAAAAQLTASQLAIDAASNLFDTLGASAASRARGLDRHWRNARTVASHNPRLFKAKVLGAHAVNGTPPPYAWGIGRTQRDS</sequence>
<evidence type="ECO:0000259" key="15">
    <source>
        <dbReference type="Pfam" id="PF02771"/>
    </source>
</evidence>
<evidence type="ECO:0000256" key="8">
    <source>
        <dbReference type="ARBA" id="ARBA00034317"/>
    </source>
</evidence>
<dbReference type="EC" id="1.14.14.21" evidence="9"/>
<evidence type="ECO:0000259" key="16">
    <source>
        <dbReference type="Pfam" id="PF08028"/>
    </source>
</evidence>
<evidence type="ECO:0000313" key="18">
    <source>
        <dbReference type="Proteomes" id="UP000036313"/>
    </source>
</evidence>
<evidence type="ECO:0000259" key="14">
    <source>
        <dbReference type="Pfam" id="PF02770"/>
    </source>
</evidence>
<dbReference type="Pfam" id="PF02771">
    <property type="entry name" value="Acyl-CoA_dh_N"/>
    <property type="match status" value="1"/>
</dbReference>
<dbReference type="GO" id="GO:0006552">
    <property type="term" value="P:L-leucine catabolic process"/>
    <property type="evidence" value="ECO:0007669"/>
    <property type="project" value="TreeGrafter"/>
</dbReference>
<dbReference type="EMBL" id="JYNU01000057">
    <property type="protein sequence ID" value="KMO69154.1"/>
    <property type="molecule type" value="Genomic_DNA"/>
</dbReference>
<accession>A0A0J6VFV8</accession>
<evidence type="ECO:0000256" key="11">
    <source>
        <dbReference type="ARBA" id="ARBA00047859"/>
    </source>
</evidence>
<dbReference type="Gene3D" id="2.40.110.10">
    <property type="entry name" value="Butyryl-CoA Dehydrogenase, subunit A, domain 2"/>
    <property type="match status" value="1"/>
</dbReference>
<dbReference type="GO" id="GO:0005737">
    <property type="term" value="C:cytoplasm"/>
    <property type="evidence" value="ECO:0007669"/>
    <property type="project" value="UniProtKB-SubCell"/>
</dbReference>
<evidence type="ECO:0000256" key="3">
    <source>
        <dbReference type="ARBA" id="ARBA00022643"/>
    </source>
</evidence>
<dbReference type="InterPro" id="IPR013786">
    <property type="entry name" value="AcylCoA_DH/ox_N"/>
</dbReference>
<dbReference type="SUPFAM" id="SSF56645">
    <property type="entry name" value="Acyl-CoA dehydrogenase NM domain-like"/>
    <property type="match status" value="1"/>
</dbReference>
<evidence type="ECO:0000256" key="7">
    <source>
        <dbReference type="ARBA" id="ARBA00034307"/>
    </source>
</evidence>
<dbReference type="Pfam" id="PF08028">
    <property type="entry name" value="Acyl-CoA_dh_2"/>
    <property type="match status" value="1"/>
</dbReference>
<dbReference type="InterPro" id="IPR006091">
    <property type="entry name" value="Acyl-CoA_Oxase/DH_mid-dom"/>
</dbReference>
<evidence type="ECO:0000256" key="9">
    <source>
        <dbReference type="ARBA" id="ARBA00034328"/>
    </source>
</evidence>
<dbReference type="AlphaFoldDB" id="A0A0J6VFV8"/>
<proteinExistence type="inferred from homology"/>
<dbReference type="Gene3D" id="1.10.540.10">
    <property type="entry name" value="Acyl-CoA dehydrogenase/oxidase, N-terminal domain"/>
    <property type="match status" value="1"/>
</dbReference>
<dbReference type="InterPro" id="IPR013107">
    <property type="entry name" value="Acyl-CoA_DH_C"/>
</dbReference>
<dbReference type="Proteomes" id="UP000036313">
    <property type="component" value="Unassembled WGS sequence"/>
</dbReference>
<evidence type="ECO:0000256" key="5">
    <source>
        <dbReference type="ARBA" id="ARBA00023002"/>
    </source>
</evidence>
<dbReference type="InterPro" id="IPR046373">
    <property type="entry name" value="Acyl-CoA_Oxase/DH_mid-dom_sf"/>
</dbReference>
<dbReference type="PIRSF" id="PIRSF016578">
    <property type="entry name" value="HsaA"/>
    <property type="match status" value="1"/>
</dbReference>
<dbReference type="InterPro" id="IPR037069">
    <property type="entry name" value="AcylCoA_DH/ox_N_sf"/>
</dbReference>
<dbReference type="SUPFAM" id="SSF47203">
    <property type="entry name" value="Acyl-CoA dehydrogenase C-terminal domain-like"/>
    <property type="match status" value="1"/>
</dbReference>
<dbReference type="InterPro" id="IPR036250">
    <property type="entry name" value="AcylCo_DH-like_C"/>
</dbReference>
<organism evidence="17 18">
    <name type="scientific">Mycolicibacterium obuense</name>
    <dbReference type="NCBI Taxonomy" id="1807"/>
    <lineage>
        <taxon>Bacteria</taxon>
        <taxon>Bacillati</taxon>
        <taxon>Actinomycetota</taxon>
        <taxon>Actinomycetes</taxon>
        <taxon>Mycobacteriales</taxon>
        <taxon>Mycobacteriaceae</taxon>
        <taxon>Mycolicibacterium</taxon>
    </lineage>
</organism>
<feature type="domain" description="Acyl-CoA dehydrogenase/oxidase N-terminal" evidence="15">
    <location>
        <begin position="35"/>
        <end position="130"/>
    </location>
</feature>
<evidence type="ECO:0000256" key="12">
    <source>
        <dbReference type="ARBA" id="ARBA00048445"/>
    </source>
</evidence>
<comment type="catalytic activity">
    <reaction evidence="13">
        <text>dibenzothiophene + 2 FMNH2 + 2 O2 = dibenzothiophene 5,5-dioxide + 2 FMN + 2 H2O + 2 H(+)</text>
        <dbReference type="Rhea" id="RHEA:49072"/>
        <dbReference type="ChEBI" id="CHEBI:15377"/>
        <dbReference type="ChEBI" id="CHEBI:15378"/>
        <dbReference type="ChEBI" id="CHEBI:15379"/>
        <dbReference type="ChEBI" id="CHEBI:23681"/>
        <dbReference type="ChEBI" id="CHEBI:57618"/>
        <dbReference type="ChEBI" id="CHEBI:58210"/>
        <dbReference type="ChEBI" id="CHEBI:90356"/>
        <dbReference type="EC" id="1.14.14.21"/>
    </reaction>
</comment>
<dbReference type="PATRIC" id="fig|1807.14.peg.4610"/>
<dbReference type="InterPro" id="IPR009100">
    <property type="entry name" value="AcylCoA_DH/oxidase_NM_dom_sf"/>
</dbReference>
<evidence type="ECO:0000256" key="13">
    <source>
        <dbReference type="ARBA" id="ARBA00049456"/>
    </source>
</evidence>
<comment type="subcellular location">
    <subcellularLocation>
        <location evidence="1">Cytoplasm</location>
    </subcellularLocation>
</comment>
<evidence type="ECO:0000256" key="6">
    <source>
        <dbReference type="ARBA" id="ARBA00023033"/>
    </source>
</evidence>
<keyword evidence="6" id="KW-0503">Monooxygenase</keyword>
<dbReference type="Pfam" id="PF02770">
    <property type="entry name" value="Acyl-CoA_dh_M"/>
    <property type="match status" value="1"/>
</dbReference>
<keyword evidence="5" id="KW-0560">Oxidoreductase</keyword>
<feature type="domain" description="Acyl-CoA dehydrogenase C-terminal" evidence="16">
    <location>
        <begin position="246"/>
        <end position="378"/>
    </location>
</feature>
<feature type="domain" description="Acyl-CoA oxidase/dehydrogenase middle" evidence="14">
    <location>
        <begin position="136"/>
        <end position="221"/>
    </location>
</feature>
<dbReference type="GO" id="GO:0004497">
    <property type="term" value="F:monooxygenase activity"/>
    <property type="evidence" value="ECO:0007669"/>
    <property type="project" value="UniProtKB-KW"/>
</dbReference>
<comment type="pathway">
    <text evidence="7">Sulfur metabolism; dibenzothiophene degradation.</text>
</comment>
<keyword evidence="2" id="KW-0285">Flavoprotein</keyword>
<evidence type="ECO:0000256" key="1">
    <source>
        <dbReference type="ARBA" id="ARBA00004496"/>
    </source>
</evidence>
<evidence type="ECO:0000256" key="2">
    <source>
        <dbReference type="ARBA" id="ARBA00022630"/>
    </source>
</evidence>
<protein>
    <recommendedName>
        <fullName evidence="10">Dibenzothiophene monooxygenase</fullName>
        <ecNumber evidence="9">1.14.14.21</ecNumber>
    </recommendedName>
</protein>
<comment type="similarity">
    <text evidence="8">Belongs to the DszC flavin monooxygenase family.</text>
</comment>
<dbReference type="GO" id="GO:0050660">
    <property type="term" value="F:flavin adenine dinucleotide binding"/>
    <property type="evidence" value="ECO:0007669"/>
    <property type="project" value="InterPro"/>
</dbReference>
<dbReference type="GO" id="GO:0008470">
    <property type="term" value="F:3-methylbutanoyl-CoA dehydrogenase activity"/>
    <property type="evidence" value="ECO:0007669"/>
    <property type="project" value="TreeGrafter"/>
</dbReference>
<comment type="catalytic activity">
    <reaction evidence="12">
        <text>dibenzothiophene 5-oxide + FMNH2 + O2 = dibenzothiophene 5,5-dioxide + FMN + H2O + H(+)</text>
        <dbReference type="Rhea" id="RHEA:49080"/>
        <dbReference type="ChEBI" id="CHEBI:15377"/>
        <dbReference type="ChEBI" id="CHEBI:15378"/>
        <dbReference type="ChEBI" id="CHEBI:15379"/>
        <dbReference type="ChEBI" id="CHEBI:23683"/>
        <dbReference type="ChEBI" id="CHEBI:57618"/>
        <dbReference type="ChEBI" id="CHEBI:58210"/>
        <dbReference type="ChEBI" id="CHEBI:90356"/>
    </reaction>
</comment>
<dbReference type="PANTHER" id="PTHR43884:SF12">
    <property type="entry name" value="ISOVALERYL-COA DEHYDROGENASE, MITOCHONDRIAL-RELATED"/>
    <property type="match status" value="1"/>
</dbReference>
<dbReference type="Gene3D" id="1.20.140.10">
    <property type="entry name" value="Butyryl-CoA Dehydrogenase, subunit A, domain 3"/>
    <property type="match status" value="1"/>
</dbReference>
<evidence type="ECO:0000256" key="4">
    <source>
        <dbReference type="ARBA" id="ARBA00022741"/>
    </source>
</evidence>
<dbReference type="PANTHER" id="PTHR43884">
    <property type="entry name" value="ACYL-COA DEHYDROGENASE"/>
    <property type="match status" value="1"/>
</dbReference>
<keyword evidence="4" id="KW-0547">Nucleotide-binding</keyword>
<evidence type="ECO:0000256" key="10">
    <source>
        <dbReference type="ARBA" id="ARBA00034345"/>
    </source>
</evidence>
<keyword evidence="3" id="KW-0288">FMN</keyword>
<comment type="caution">
    <text evidence="17">The sequence shown here is derived from an EMBL/GenBank/DDBJ whole genome shotgun (WGS) entry which is preliminary data.</text>
</comment>
<reference evidence="17 18" key="1">
    <citation type="journal article" date="2015" name="Genome Biol. Evol.">
        <title>Characterization of Three Mycobacterium spp. with Potential Use in Bioremediation by Genome Sequencing and Comparative Genomics.</title>
        <authorList>
            <person name="Das S."/>
            <person name="Pettersson B.M."/>
            <person name="Behra P.R."/>
            <person name="Ramesh M."/>
            <person name="Dasgupta S."/>
            <person name="Bhattacharya A."/>
            <person name="Kirsebom L.A."/>
        </authorList>
    </citation>
    <scope>NUCLEOTIDE SEQUENCE [LARGE SCALE GENOMIC DNA]</scope>
    <source>
        <strain evidence="17 18">DSM 44075</strain>
    </source>
</reference>
<gene>
    <name evidence="17" type="primary">soxC_3</name>
    <name evidence="17" type="ORF">MOBUDSM44075_04578</name>
</gene>
<comment type="catalytic activity">
    <reaction evidence="11">
        <text>dibenzothiophene + FMNH2 + O2 = dibenzothiophene 5-oxide + FMN + H2O + H(+)</text>
        <dbReference type="Rhea" id="RHEA:49076"/>
        <dbReference type="ChEBI" id="CHEBI:15377"/>
        <dbReference type="ChEBI" id="CHEBI:15378"/>
        <dbReference type="ChEBI" id="CHEBI:15379"/>
        <dbReference type="ChEBI" id="CHEBI:23681"/>
        <dbReference type="ChEBI" id="CHEBI:23683"/>
        <dbReference type="ChEBI" id="CHEBI:57618"/>
        <dbReference type="ChEBI" id="CHEBI:58210"/>
    </reaction>
</comment>